<accession>A0ABM8SK12</accession>
<evidence type="ECO:0000313" key="1">
    <source>
        <dbReference type="EMBL" id="CAE6815405.1"/>
    </source>
</evidence>
<proteinExistence type="predicted"/>
<reference evidence="1 2" key="1">
    <citation type="submission" date="2021-02" db="EMBL/GenBank/DDBJ databases">
        <authorList>
            <person name="Pothier F. J."/>
        </authorList>
    </citation>
    <scope>NUCLEOTIDE SEQUENCE [LARGE SCALE GENOMIC DNA]</scope>
    <source>
        <strain evidence="1 2">301</strain>
    </source>
</reference>
<dbReference type="Pfam" id="PF22491">
    <property type="entry name" value="DUF6988"/>
    <property type="match status" value="1"/>
</dbReference>
<dbReference type="InterPro" id="IPR054257">
    <property type="entry name" value="DUF6988"/>
</dbReference>
<gene>
    <name evidence="1" type="ORF">XAC301_32350</name>
</gene>
<protein>
    <submittedName>
        <fullName evidence="1">Uncharacterized protein</fullName>
    </submittedName>
</protein>
<keyword evidence="2" id="KW-1185">Reference proteome</keyword>
<name>A0ABM8SK12_9XANT</name>
<evidence type="ECO:0000313" key="2">
    <source>
        <dbReference type="Proteomes" id="UP000835287"/>
    </source>
</evidence>
<dbReference type="EMBL" id="HG992338">
    <property type="protein sequence ID" value="CAE6815426.1"/>
    <property type="molecule type" value="Genomic_DNA"/>
</dbReference>
<dbReference type="Proteomes" id="UP000835287">
    <property type="component" value="Chromosome"/>
</dbReference>
<dbReference type="EMBL" id="HG992338">
    <property type="protein sequence ID" value="CAE6815405.1"/>
    <property type="molecule type" value="Genomic_DNA"/>
</dbReference>
<sequence>MAHLGLSPLRQKEMDAESLRVIRERCTKSREQNDRFRALLLPTPSVSPRADFARCAIDLALEHHSAFIRLVEAGEYGSAGALLRPILEASTIGFWFVYVASLETIQGLTQDKRDNPIKDVPSLGEMARALVPTFPPIQSLVDALKPGGPAKWLHKYAHGGTPQLNRRVGTGWQEGEVMLGLIRADLFCVLAGCLETVLTPNPDLFAYGFGRRDELAEEFRVRFDAQPIPHQHHGLPRAPLLAEG</sequence>
<organism evidence="1 2">
    <name type="scientific">Xanthomonas arboricola pv. corylina</name>
    <dbReference type="NCBI Taxonomy" id="487821"/>
    <lineage>
        <taxon>Bacteria</taxon>
        <taxon>Pseudomonadati</taxon>
        <taxon>Pseudomonadota</taxon>
        <taxon>Gammaproteobacteria</taxon>
        <taxon>Lysobacterales</taxon>
        <taxon>Lysobacteraceae</taxon>
        <taxon>Xanthomonas</taxon>
    </lineage>
</organism>